<keyword evidence="3" id="KW-0067">ATP-binding</keyword>
<dbReference type="SUPFAM" id="SSF52540">
    <property type="entry name" value="P-loop containing nucleoside triphosphate hydrolases"/>
    <property type="match status" value="1"/>
</dbReference>
<gene>
    <name evidence="2" type="ORF">RJ641_036896</name>
    <name evidence="3" type="ORF">RJ641_036900</name>
</gene>
<comment type="caution">
    <text evidence="3">The sequence shown here is derived from an EMBL/GenBank/DDBJ whole genome shotgun (WGS) entry which is preliminary data.</text>
</comment>
<dbReference type="Proteomes" id="UP001370490">
    <property type="component" value="Unassembled WGS sequence"/>
</dbReference>
<keyword evidence="3" id="KW-0347">Helicase</keyword>
<evidence type="ECO:0000313" key="4">
    <source>
        <dbReference type="Proteomes" id="UP001370490"/>
    </source>
</evidence>
<dbReference type="GO" id="GO:0004386">
    <property type="term" value="F:helicase activity"/>
    <property type="evidence" value="ECO:0007669"/>
    <property type="project" value="UniProtKB-KW"/>
</dbReference>
<dbReference type="EMBL" id="JBAMMX010000009">
    <property type="protein sequence ID" value="KAK6934006.1"/>
    <property type="molecule type" value="Genomic_DNA"/>
</dbReference>
<sequence>MKNPSSKGRLAFCIWTRRHRRDLFIQHDYCKIMIKRINCFCYCFFRSKQYNEKYLKQRAILTPLNKDAEQVNDFMFDILSGSARTYKSSDEICKSSSDNFEQEGTYPIEFLNGLTFPRFPRHELNLKEGTPIMLLRNVNPFLGTCNGT</sequence>
<organism evidence="3 4">
    <name type="scientific">Dillenia turbinata</name>
    <dbReference type="NCBI Taxonomy" id="194707"/>
    <lineage>
        <taxon>Eukaryota</taxon>
        <taxon>Viridiplantae</taxon>
        <taxon>Streptophyta</taxon>
        <taxon>Embryophyta</taxon>
        <taxon>Tracheophyta</taxon>
        <taxon>Spermatophyta</taxon>
        <taxon>Magnoliopsida</taxon>
        <taxon>eudicotyledons</taxon>
        <taxon>Gunneridae</taxon>
        <taxon>Pentapetalae</taxon>
        <taxon>Dilleniales</taxon>
        <taxon>Dilleniaceae</taxon>
        <taxon>Dillenia</taxon>
    </lineage>
</organism>
<protein>
    <submittedName>
        <fullName evidence="3">DNA helicase Pif1-like</fullName>
    </submittedName>
</protein>
<evidence type="ECO:0000313" key="3">
    <source>
        <dbReference type="EMBL" id="KAK6934006.1"/>
    </source>
</evidence>
<feature type="domain" description="DNA helicase Pif1-like 2B" evidence="1">
    <location>
        <begin position="109"/>
        <end position="148"/>
    </location>
</feature>
<keyword evidence="4" id="KW-1185">Reference proteome</keyword>
<dbReference type="AlphaFoldDB" id="A0AAN8ZDD4"/>
<dbReference type="PANTHER" id="PTHR10492:SF93">
    <property type="entry name" value="ATP-DEPENDENT DNA HELICASE"/>
    <property type="match status" value="1"/>
</dbReference>
<accession>A0AAN8ZDD4</accession>
<dbReference type="InterPro" id="IPR049163">
    <property type="entry name" value="Pif1-like_2B_dom"/>
</dbReference>
<dbReference type="Pfam" id="PF21530">
    <property type="entry name" value="Pif1_2B_dom"/>
    <property type="match status" value="1"/>
</dbReference>
<evidence type="ECO:0000259" key="1">
    <source>
        <dbReference type="Pfam" id="PF21530"/>
    </source>
</evidence>
<dbReference type="EMBL" id="JBAMMX010000009">
    <property type="protein sequence ID" value="KAK6934002.1"/>
    <property type="molecule type" value="Genomic_DNA"/>
</dbReference>
<evidence type="ECO:0000313" key="2">
    <source>
        <dbReference type="EMBL" id="KAK6934002.1"/>
    </source>
</evidence>
<keyword evidence="3" id="KW-0378">Hydrolase</keyword>
<name>A0AAN8ZDD4_9MAGN</name>
<keyword evidence="3" id="KW-0547">Nucleotide-binding</keyword>
<dbReference type="InterPro" id="IPR027417">
    <property type="entry name" value="P-loop_NTPase"/>
</dbReference>
<dbReference type="PANTHER" id="PTHR10492">
    <property type="match status" value="1"/>
</dbReference>
<reference evidence="3 4" key="1">
    <citation type="submission" date="2023-12" db="EMBL/GenBank/DDBJ databases">
        <title>A high-quality genome assembly for Dillenia turbinata (Dilleniales).</title>
        <authorList>
            <person name="Chanderbali A."/>
        </authorList>
    </citation>
    <scope>NUCLEOTIDE SEQUENCE [LARGE SCALE GENOMIC DNA]</scope>
    <source>
        <strain evidence="3">LSX21</strain>
        <tissue evidence="3">Leaf</tissue>
    </source>
</reference>
<proteinExistence type="predicted"/>